<evidence type="ECO:0000313" key="8">
    <source>
        <dbReference type="EMBL" id="GEP57511.1"/>
    </source>
</evidence>
<keyword evidence="6 7" id="KW-0472">Membrane</keyword>
<evidence type="ECO:0000256" key="1">
    <source>
        <dbReference type="ARBA" id="ARBA00004651"/>
    </source>
</evidence>
<dbReference type="PANTHER" id="PTHR33567">
    <property type="entry name" value="CHROMATE ION TRANSPORTER (EUROFUNG)"/>
    <property type="match status" value="1"/>
</dbReference>
<evidence type="ECO:0000256" key="6">
    <source>
        <dbReference type="ARBA" id="ARBA00023136"/>
    </source>
</evidence>
<dbReference type="Proteomes" id="UP000321058">
    <property type="component" value="Unassembled WGS sequence"/>
</dbReference>
<evidence type="ECO:0000256" key="3">
    <source>
        <dbReference type="ARBA" id="ARBA00022475"/>
    </source>
</evidence>
<feature type="transmembrane region" description="Helical" evidence="7">
    <location>
        <begin position="379"/>
        <end position="406"/>
    </location>
</feature>
<reference evidence="8 9" key="1">
    <citation type="submission" date="2019-07" db="EMBL/GenBank/DDBJ databases">
        <title>Whole genome shotgun sequence of Reyranella soli NBRC 108950.</title>
        <authorList>
            <person name="Hosoyama A."/>
            <person name="Uohara A."/>
            <person name="Ohji S."/>
            <person name="Ichikawa N."/>
        </authorList>
    </citation>
    <scope>NUCLEOTIDE SEQUENCE [LARGE SCALE GENOMIC DNA]</scope>
    <source>
        <strain evidence="8 9">NBRC 108950</strain>
    </source>
</reference>
<keyword evidence="4 7" id="KW-0812">Transmembrane</keyword>
<dbReference type="NCBIfam" id="TIGR00937">
    <property type="entry name" value="2A51"/>
    <property type="match status" value="1"/>
</dbReference>
<evidence type="ECO:0000256" key="7">
    <source>
        <dbReference type="SAM" id="Phobius"/>
    </source>
</evidence>
<evidence type="ECO:0000256" key="2">
    <source>
        <dbReference type="ARBA" id="ARBA00005262"/>
    </source>
</evidence>
<name>A0A512NEX7_9HYPH</name>
<organism evidence="8 9">
    <name type="scientific">Reyranella soli</name>
    <dbReference type="NCBI Taxonomy" id="1230389"/>
    <lineage>
        <taxon>Bacteria</taxon>
        <taxon>Pseudomonadati</taxon>
        <taxon>Pseudomonadota</taxon>
        <taxon>Alphaproteobacteria</taxon>
        <taxon>Hyphomicrobiales</taxon>
        <taxon>Reyranellaceae</taxon>
        <taxon>Reyranella</taxon>
    </lineage>
</organism>
<comment type="subcellular location">
    <subcellularLocation>
        <location evidence="1">Cell membrane</location>
        <topology evidence="1">Multi-pass membrane protein</topology>
    </subcellularLocation>
</comment>
<accession>A0A512NEX7</accession>
<dbReference type="AlphaFoldDB" id="A0A512NEX7"/>
<dbReference type="GO" id="GO:0015109">
    <property type="term" value="F:chromate transmembrane transporter activity"/>
    <property type="evidence" value="ECO:0007669"/>
    <property type="project" value="InterPro"/>
</dbReference>
<dbReference type="Pfam" id="PF02417">
    <property type="entry name" value="Chromate_transp"/>
    <property type="match status" value="2"/>
</dbReference>
<protein>
    <submittedName>
        <fullName evidence="8">Chromate transporter</fullName>
    </submittedName>
</protein>
<feature type="transmembrane region" description="Helical" evidence="7">
    <location>
        <begin position="124"/>
        <end position="144"/>
    </location>
</feature>
<feature type="transmembrane region" description="Helical" evidence="7">
    <location>
        <begin position="24"/>
        <end position="43"/>
    </location>
</feature>
<dbReference type="OrthoDB" id="8969999at2"/>
<evidence type="ECO:0000313" key="9">
    <source>
        <dbReference type="Proteomes" id="UP000321058"/>
    </source>
</evidence>
<dbReference type="InterPro" id="IPR014047">
    <property type="entry name" value="Chr_Tranpt_l_chain"/>
</dbReference>
<gene>
    <name evidence="8" type="primary">chrA_1</name>
    <name evidence="8" type="ORF">RSO01_46770</name>
</gene>
<keyword evidence="9" id="KW-1185">Reference proteome</keyword>
<dbReference type="EMBL" id="BKAJ01000082">
    <property type="protein sequence ID" value="GEP57511.1"/>
    <property type="molecule type" value="Genomic_DNA"/>
</dbReference>
<feature type="transmembrane region" description="Helical" evidence="7">
    <location>
        <begin position="156"/>
        <end position="188"/>
    </location>
</feature>
<feature type="transmembrane region" description="Helical" evidence="7">
    <location>
        <begin position="342"/>
        <end position="359"/>
    </location>
</feature>
<keyword evidence="5 7" id="KW-1133">Transmembrane helix</keyword>
<dbReference type="InterPro" id="IPR003370">
    <property type="entry name" value="Chromate_transpt"/>
</dbReference>
<evidence type="ECO:0000256" key="5">
    <source>
        <dbReference type="ARBA" id="ARBA00022989"/>
    </source>
</evidence>
<proteinExistence type="inferred from homology"/>
<dbReference type="GO" id="GO:0005886">
    <property type="term" value="C:plasma membrane"/>
    <property type="evidence" value="ECO:0007669"/>
    <property type="project" value="UniProtKB-SubCell"/>
</dbReference>
<dbReference type="PIRSF" id="PIRSF004810">
    <property type="entry name" value="ChrA"/>
    <property type="match status" value="1"/>
</dbReference>
<feature type="transmembrane region" description="Helical" evidence="7">
    <location>
        <begin position="92"/>
        <end position="112"/>
    </location>
</feature>
<feature type="transmembrane region" description="Helical" evidence="7">
    <location>
        <begin position="239"/>
        <end position="258"/>
    </location>
</feature>
<feature type="transmembrane region" description="Helical" evidence="7">
    <location>
        <begin position="208"/>
        <end position="227"/>
    </location>
</feature>
<keyword evidence="3" id="KW-1003">Cell membrane</keyword>
<evidence type="ECO:0000256" key="4">
    <source>
        <dbReference type="ARBA" id="ARBA00022692"/>
    </source>
</evidence>
<comment type="similarity">
    <text evidence="2">Belongs to the chromate ion transporter (CHR) (TC 2.A.51) family.</text>
</comment>
<feature type="transmembrane region" description="Helical" evidence="7">
    <location>
        <begin position="305"/>
        <end position="330"/>
    </location>
</feature>
<dbReference type="PANTHER" id="PTHR33567:SF3">
    <property type="entry name" value="CHROMATE ION TRANSPORTER (EUROFUNG)"/>
    <property type="match status" value="1"/>
</dbReference>
<dbReference type="RefSeq" id="WP_147151890.1">
    <property type="nucleotide sequence ID" value="NZ_BKAJ01000082.1"/>
</dbReference>
<sequence>MNRPGDSAPQGDASSGSWPEVLAVFLRLGLTSFGGPIAHLGYFREEFVAKRRWLDDRAYADLVALCQFLPGPASSQVGIAIGLSRAGYAGALAAWTGFTLPSAVILVVFAYGVDALGGAGGTGWLHGLKVAAVAVVAQALWGMMRSLTPDRERATIAVSAAGLVLALPSAWSQVGVIALGGIVGAVFLRVAAPTDHVSLPLKVGRRTGATLLAIFFILLAGLPLFASGSASQGLKLVDAFYRTGSLVFGGGHVVLPLLKEAVVPTGWVGEDAFLAGYGAAQAVPGPLFTFAAYLGAVMKAPPNGAAGAALCLVAVFLPSFLLVIGALPFWEELRNRASTQSALRGINAAVVGLLLAALYDPVWTAGITKPGDFALGVAAFLLLAMWKTPPWLVVVLCAFGGAFVAAF</sequence>
<comment type="caution">
    <text evidence="8">The sequence shown here is derived from an EMBL/GenBank/DDBJ whole genome shotgun (WGS) entry which is preliminary data.</text>
</comment>